<protein>
    <submittedName>
        <fullName evidence="1">Bm14306</fullName>
    </submittedName>
</protein>
<proteinExistence type="predicted"/>
<sequence length="71" mass="8042">MVPAILISYFICQVFRFYLSRFTGNLVLLLINNSSSANNSRFLRAIHGIAQVLQQVFSMIGIFRTTGTITR</sequence>
<organism evidence="1">
    <name type="scientific">Brugia malayi</name>
    <name type="common">Filarial nematode worm</name>
    <dbReference type="NCBI Taxonomy" id="6279"/>
    <lineage>
        <taxon>Eukaryota</taxon>
        <taxon>Metazoa</taxon>
        <taxon>Ecdysozoa</taxon>
        <taxon>Nematoda</taxon>
        <taxon>Chromadorea</taxon>
        <taxon>Rhabditida</taxon>
        <taxon>Spirurina</taxon>
        <taxon>Spiruromorpha</taxon>
        <taxon>Filarioidea</taxon>
        <taxon>Onchocercidae</taxon>
        <taxon>Brugia</taxon>
    </lineage>
</organism>
<gene>
    <name evidence="1" type="primary">Bm14306</name>
    <name evidence="1" type="ORF">BM_Bm14306</name>
</gene>
<name>A0A1I9G722_BRUMA</name>
<dbReference type="AlphaFoldDB" id="A0A1I9G722"/>
<reference evidence="1" key="2">
    <citation type="submission" date="2012-12" db="EMBL/GenBank/DDBJ databases">
        <authorList>
            <consortium name="WormBase Consortium"/>
            <person name="Ghedin E."/>
            <person name="Paulini M."/>
        </authorList>
    </citation>
    <scope>NUCLEOTIDE SEQUENCE</scope>
    <source>
        <strain evidence="1">FR3</strain>
    </source>
</reference>
<accession>A0A1I9G722</accession>
<dbReference type="EMBL" id="LN857016">
    <property type="protein sequence ID" value="CDQ04018.1"/>
    <property type="molecule type" value="Genomic_DNA"/>
</dbReference>
<reference evidence="1" key="1">
    <citation type="journal article" date="2007" name="Science">
        <title>Draft genome of the filarial nematode parasite Brugia malayi.</title>
        <authorList>
            <person name="Ghedin E."/>
            <person name="Wang S."/>
            <person name="Spiro D."/>
            <person name="Caler E."/>
            <person name="Zhao Q."/>
            <person name="Crabtree J."/>
            <person name="Allen J.E."/>
            <person name="Delcher A.L."/>
            <person name="Guiliano D.B."/>
            <person name="Miranda-Saavedra D."/>
            <person name="Angiuoli S.V."/>
            <person name="Creasy T."/>
            <person name="Amedeo P."/>
            <person name="Haas B."/>
            <person name="El-Sayed N.M."/>
            <person name="Wortman J.R."/>
            <person name="Feldblyum T."/>
            <person name="Tallon L."/>
            <person name="Schatz M."/>
            <person name="Shumway M."/>
            <person name="Koo H."/>
            <person name="Salzberg S.L."/>
            <person name="Schobel S."/>
            <person name="Pertea M."/>
            <person name="Pop M."/>
            <person name="White O."/>
            <person name="Barton G.J."/>
            <person name="Carlow C.K."/>
            <person name="Crawford M.J."/>
            <person name="Daub J."/>
            <person name="Dimmic M.W."/>
            <person name="Estes C.F."/>
            <person name="Foster J.M."/>
            <person name="Ganatra M."/>
            <person name="Gregory W.F."/>
            <person name="Johnson N.M."/>
            <person name="Jin J."/>
            <person name="Komuniecki R."/>
            <person name="Korf I."/>
            <person name="Kumar S."/>
            <person name="Laney S."/>
            <person name="Li B.W."/>
            <person name="Li W."/>
            <person name="Lindblom T.H."/>
            <person name="Lustigman S."/>
            <person name="Ma D."/>
            <person name="Maina C.V."/>
            <person name="Martin D.M."/>
            <person name="McCarter J.P."/>
            <person name="McReynolds L."/>
            <person name="Mitreva M."/>
            <person name="Nutman T.B."/>
            <person name="Parkinson J."/>
            <person name="Peregrin-Alvarez J.M."/>
            <person name="Poole C."/>
            <person name="Ren Q."/>
            <person name="Saunders L."/>
            <person name="Sluder A.E."/>
            <person name="Smith K."/>
            <person name="Stanke M."/>
            <person name="Unnasch T.R."/>
            <person name="Ware J."/>
            <person name="Wei A.D."/>
            <person name="Weil G."/>
            <person name="Williams D.J."/>
            <person name="Zhang Y."/>
            <person name="Williams S.A."/>
            <person name="Fraser-Liggett C."/>
            <person name="Slatko B."/>
            <person name="Blaxter M.L."/>
            <person name="Scott A.L."/>
        </authorList>
    </citation>
    <scope>NUCLEOTIDE SEQUENCE</scope>
    <source>
        <strain evidence="1">FR3</strain>
    </source>
</reference>
<evidence type="ECO:0000313" key="1">
    <source>
        <dbReference type="EMBL" id="CDQ04018.1"/>
    </source>
</evidence>